<gene>
    <name evidence="2" type="ORF">EI555_010282</name>
</gene>
<name>A0A4U1F1G8_MONMO</name>
<protein>
    <submittedName>
        <fullName evidence="2">Uncharacterized protein</fullName>
    </submittedName>
</protein>
<proteinExistence type="predicted"/>
<comment type="caution">
    <text evidence="2">The sequence shown here is derived from an EMBL/GenBank/DDBJ whole genome shotgun (WGS) entry which is preliminary data.</text>
</comment>
<accession>A0A4U1F1G8</accession>
<dbReference type="AlphaFoldDB" id="A0A4U1F1G8"/>
<organism evidence="2 3">
    <name type="scientific">Monodon monoceros</name>
    <name type="common">Narwhal</name>
    <name type="synonym">Ceratodon monodon</name>
    <dbReference type="NCBI Taxonomy" id="40151"/>
    <lineage>
        <taxon>Eukaryota</taxon>
        <taxon>Metazoa</taxon>
        <taxon>Chordata</taxon>
        <taxon>Craniata</taxon>
        <taxon>Vertebrata</taxon>
        <taxon>Euteleostomi</taxon>
        <taxon>Mammalia</taxon>
        <taxon>Eutheria</taxon>
        <taxon>Laurasiatheria</taxon>
        <taxon>Artiodactyla</taxon>
        <taxon>Whippomorpha</taxon>
        <taxon>Cetacea</taxon>
        <taxon>Odontoceti</taxon>
        <taxon>Monodontidae</taxon>
        <taxon>Monodon</taxon>
    </lineage>
</organism>
<feature type="non-terminal residue" evidence="2">
    <location>
        <position position="493"/>
    </location>
</feature>
<feature type="non-terminal residue" evidence="2">
    <location>
        <position position="1"/>
    </location>
</feature>
<evidence type="ECO:0000313" key="2">
    <source>
        <dbReference type="EMBL" id="TKC43003.1"/>
    </source>
</evidence>
<dbReference type="Proteomes" id="UP000308365">
    <property type="component" value="Unassembled WGS sequence"/>
</dbReference>
<dbReference type="EMBL" id="RWIC01000502">
    <property type="protein sequence ID" value="TKC43003.1"/>
    <property type="molecule type" value="Genomic_DNA"/>
</dbReference>
<feature type="region of interest" description="Disordered" evidence="1">
    <location>
        <begin position="167"/>
        <end position="195"/>
    </location>
</feature>
<reference evidence="3" key="1">
    <citation type="journal article" date="2019" name="IScience">
        <title>Narwhal Genome Reveals Long-Term Low Genetic Diversity despite Current Large Abundance Size.</title>
        <authorList>
            <person name="Westbury M.V."/>
            <person name="Petersen B."/>
            <person name="Garde E."/>
            <person name="Heide-Jorgensen M.P."/>
            <person name="Lorenzen E.D."/>
        </authorList>
    </citation>
    <scope>NUCLEOTIDE SEQUENCE [LARGE SCALE GENOMIC DNA]</scope>
</reference>
<evidence type="ECO:0000256" key="1">
    <source>
        <dbReference type="SAM" id="MobiDB-lite"/>
    </source>
</evidence>
<sequence>FLYFSYRDSISGKGVKERLTIRSTAETKWDLGETCLFLVYLVLIKKNQTEKKPMLHGRHMIQEDSFRFRELQGYYGFRELGKHSFMKFYAPSRMHSISSRYNLRKQLNSMRKAIEHGIFRMKKTLKHGLYQSMQIKVGIDYDKEEQILKERTFYNSLMQDTRTRTTMAPSFNPKRQGRRREHYPPVESPQEDIKGRRKKERITIKYTLWDTGKQEDQEKRCMAIRIHFLGVLLTIKDQEVKDGIQEEKVYFQVFIPNSSPKLELLTSTNHEGSYFKARKFPIDCPYSRLAFWFPQIYNLTALLHSKVSSSKLELPMAKYFLVILNGYGDLKANINGNFYLQRNCQGKRLSQIGYIIKDGYIELEICQFLLTGQEKNSLDGFESQTLAIDDDIALMAYGPDSRVSEMDINVAVYNKYCEQNLDRFESVILGTLQLELSELEAALATERQRHRGGSEHMRKTERYIVKNQVKNENIYINLTKAKHIPNTLELGTT</sequence>
<evidence type="ECO:0000313" key="3">
    <source>
        <dbReference type="Proteomes" id="UP000308365"/>
    </source>
</evidence>